<dbReference type="EMBL" id="JBBPFD010000007">
    <property type="protein sequence ID" value="KAK7918658.1"/>
    <property type="molecule type" value="Genomic_DNA"/>
</dbReference>
<feature type="compositionally biased region" description="Low complexity" evidence="2">
    <location>
        <begin position="151"/>
        <end position="160"/>
    </location>
</feature>
<keyword evidence="4" id="KW-1185">Reference proteome</keyword>
<accession>A0AAW0PC92</accession>
<protein>
    <submittedName>
        <fullName evidence="3">Uncharacterized protein</fullName>
    </submittedName>
</protein>
<evidence type="ECO:0000256" key="1">
    <source>
        <dbReference type="SAM" id="Coils"/>
    </source>
</evidence>
<organism evidence="3 4">
    <name type="scientific">Mugilogobius chulae</name>
    <name type="common">yellowstripe goby</name>
    <dbReference type="NCBI Taxonomy" id="88201"/>
    <lineage>
        <taxon>Eukaryota</taxon>
        <taxon>Metazoa</taxon>
        <taxon>Chordata</taxon>
        <taxon>Craniata</taxon>
        <taxon>Vertebrata</taxon>
        <taxon>Euteleostomi</taxon>
        <taxon>Actinopterygii</taxon>
        <taxon>Neopterygii</taxon>
        <taxon>Teleostei</taxon>
        <taxon>Neoteleostei</taxon>
        <taxon>Acanthomorphata</taxon>
        <taxon>Gobiaria</taxon>
        <taxon>Gobiiformes</taxon>
        <taxon>Gobioidei</taxon>
        <taxon>Gobiidae</taxon>
        <taxon>Gobionellinae</taxon>
        <taxon>Mugilogobius</taxon>
    </lineage>
</organism>
<name>A0AAW0PC92_9GOBI</name>
<sequence>METEANSRTGKTVADLELIVKKLSEDLKEKESLLDNFMEVAYKQSQHISTLTTLQDTAVWDPTSLPGPSSSTPHNRPSWDDVTLIHWRLTSLLPSPALLLPVHRAAVNRSAQGLLHLSPQAAKRGGLQAREALLTQREILPQAPAQPVNRASSSQHSAQHSSEHRLTSEGFFLPRHCTDSPCDSRYIR</sequence>
<evidence type="ECO:0000313" key="4">
    <source>
        <dbReference type="Proteomes" id="UP001460270"/>
    </source>
</evidence>
<evidence type="ECO:0000256" key="2">
    <source>
        <dbReference type="SAM" id="MobiDB-lite"/>
    </source>
</evidence>
<reference evidence="4" key="1">
    <citation type="submission" date="2024-04" db="EMBL/GenBank/DDBJ databases">
        <title>Salinicola lusitanus LLJ914,a marine bacterium isolated from the Okinawa Trough.</title>
        <authorList>
            <person name="Li J."/>
        </authorList>
    </citation>
    <scope>NUCLEOTIDE SEQUENCE [LARGE SCALE GENOMIC DNA]</scope>
</reference>
<comment type="caution">
    <text evidence="3">The sequence shown here is derived from an EMBL/GenBank/DDBJ whole genome shotgun (WGS) entry which is preliminary data.</text>
</comment>
<feature type="coiled-coil region" evidence="1">
    <location>
        <begin position="13"/>
        <end position="40"/>
    </location>
</feature>
<feature type="region of interest" description="Disordered" evidence="2">
    <location>
        <begin position="143"/>
        <end position="166"/>
    </location>
</feature>
<dbReference type="AlphaFoldDB" id="A0AAW0PC92"/>
<evidence type="ECO:0000313" key="3">
    <source>
        <dbReference type="EMBL" id="KAK7918658.1"/>
    </source>
</evidence>
<dbReference type="Proteomes" id="UP001460270">
    <property type="component" value="Unassembled WGS sequence"/>
</dbReference>
<gene>
    <name evidence="3" type="ORF">WMY93_009942</name>
</gene>
<keyword evidence="1" id="KW-0175">Coiled coil</keyword>
<proteinExistence type="predicted"/>